<feature type="chain" id="PRO_5008673259" description="Carboxypeptidase regulatory-like domain-containing protein" evidence="2">
    <location>
        <begin position="24"/>
        <end position="142"/>
    </location>
</feature>
<evidence type="ECO:0000313" key="4">
    <source>
        <dbReference type="Proteomes" id="UP000094828"/>
    </source>
</evidence>
<gene>
    <name evidence="3" type="ORF">A6X21_03255</name>
</gene>
<keyword evidence="2" id="KW-0732">Signal</keyword>
<reference evidence="3 4" key="1">
    <citation type="submission" date="2016-05" db="EMBL/GenBank/DDBJ databases">
        <title>Genomic and physiological characterization of Planctopirus sp. isolated from fresh water lake.</title>
        <authorList>
            <person name="Subhash Y."/>
            <person name="Ramana C."/>
        </authorList>
    </citation>
    <scope>NUCLEOTIDE SEQUENCE [LARGE SCALE GENOMIC DNA]</scope>
    <source>
        <strain evidence="3 4">JC280</strain>
    </source>
</reference>
<evidence type="ECO:0008006" key="5">
    <source>
        <dbReference type="Google" id="ProtNLM"/>
    </source>
</evidence>
<organism evidence="3 4">
    <name type="scientific">Planctopirus hydrillae</name>
    <dbReference type="NCBI Taxonomy" id="1841610"/>
    <lineage>
        <taxon>Bacteria</taxon>
        <taxon>Pseudomonadati</taxon>
        <taxon>Planctomycetota</taxon>
        <taxon>Planctomycetia</taxon>
        <taxon>Planctomycetales</taxon>
        <taxon>Planctomycetaceae</taxon>
        <taxon>Planctopirus</taxon>
    </lineage>
</organism>
<dbReference type="OrthoDB" id="287951at2"/>
<sequence>MFRSIFAAFVCGALLMNAGCGSADRGPQAQLTGKVTFSGQPVPEGIVQLSKVGGGAGASANISADGSFSVVLVDPLPPGEYQVLIVPPMIEDNSNPNSPPVQKPKEMDQIPPRYRNAKTSPLKVTLKEGANTADFALEPEKK</sequence>
<name>A0A1C3EN97_9PLAN</name>
<proteinExistence type="predicted"/>
<evidence type="ECO:0000256" key="1">
    <source>
        <dbReference type="SAM" id="MobiDB-lite"/>
    </source>
</evidence>
<accession>A0A1C3EN97</accession>
<comment type="caution">
    <text evidence="3">The sequence shown here is derived from an EMBL/GenBank/DDBJ whole genome shotgun (WGS) entry which is preliminary data.</text>
</comment>
<dbReference type="RefSeq" id="WP_068846172.1">
    <property type="nucleotide sequence ID" value="NZ_LYDR01000039.1"/>
</dbReference>
<dbReference type="EMBL" id="LYDR01000039">
    <property type="protein sequence ID" value="ODA34701.1"/>
    <property type="molecule type" value="Genomic_DNA"/>
</dbReference>
<dbReference type="AlphaFoldDB" id="A0A1C3EN97"/>
<feature type="region of interest" description="Disordered" evidence="1">
    <location>
        <begin position="89"/>
        <end position="121"/>
    </location>
</feature>
<evidence type="ECO:0000256" key="2">
    <source>
        <dbReference type="SAM" id="SignalP"/>
    </source>
</evidence>
<feature type="signal peptide" evidence="2">
    <location>
        <begin position="1"/>
        <end position="23"/>
    </location>
</feature>
<protein>
    <recommendedName>
        <fullName evidence="5">Carboxypeptidase regulatory-like domain-containing protein</fullName>
    </recommendedName>
</protein>
<dbReference type="Proteomes" id="UP000094828">
    <property type="component" value="Unassembled WGS sequence"/>
</dbReference>
<evidence type="ECO:0000313" key="3">
    <source>
        <dbReference type="EMBL" id="ODA34701.1"/>
    </source>
</evidence>
<keyword evidence="4" id="KW-1185">Reference proteome</keyword>